<dbReference type="EMBL" id="CP002461">
    <property type="protein sequence ID" value="AEN98601.1"/>
    <property type="molecule type" value="Genomic_DNA"/>
</dbReference>
<evidence type="ECO:0000256" key="1">
    <source>
        <dbReference type="SAM" id="Phobius"/>
    </source>
</evidence>
<reference evidence="2 3" key="1">
    <citation type="journal article" date="2011" name="Microb. Cell Fact.">
        <title>Genomic analysis reveals Lactobacillus sanfranciscensis as stable element in traditional sourdoughs.</title>
        <authorList>
            <person name="Vogel R.F."/>
            <person name="Pavlovic M."/>
            <person name="Ehrmann M.A."/>
            <person name="Wiezer A."/>
            <person name="Liesegang H."/>
            <person name="Offschanka S."/>
            <person name="Voget S."/>
            <person name="Angelov A."/>
            <person name="Bocker G."/>
            <person name="Liebl W."/>
        </authorList>
    </citation>
    <scope>NUCLEOTIDE SEQUENCE [LARGE SCALE GENOMIC DNA]</scope>
    <source>
        <strain evidence="2 3">TMW 1.1304</strain>
    </source>
</reference>
<gene>
    <name evidence="2" type="ordered locus">LSA_01190</name>
</gene>
<keyword evidence="1" id="KW-1133">Transmembrane helix</keyword>
<proteinExistence type="predicted"/>
<dbReference type="KEGG" id="lsn:LSA_01190"/>
<feature type="transmembrane region" description="Helical" evidence="1">
    <location>
        <begin position="6"/>
        <end position="28"/>
    </location>
</feature>
<feature type="transmembrane region" description="Helical" evidence="1">
    <location>
        <begin position="40"/>
        <end position="57"/>
    </location>
</feature>
<dbReference type="STRING" id="714313.LSA_01190"/>
<keyword evidence="3" id="KW-1185">Reference proteome</keyword>
<sequence length="58" mass="6492">MSDQAVLIKLIIMALAAILVTIASLIWSYKSQKTWRSKRFGALSVLLICFVTILIILI</sequence>
<evidence type="ECO:0000313" key="2">
    <source>
        <dbReference type="EMBL" id="AEN98601.1"/>
    </source>
</evidence>
<accession>G2KUT3</accession>
<dbReference type="Proteomes" id="UP000001285">
    <property type="component" value="Chromosome"/>
</dbReference>
<keyword evidence="1" id="KW-0472">Membrane</keyword>
<dbReference type="HOGENOM" id="CLU_2973874_0_0_9"/>
<dbReference type="AlphaFoldDB" id="G2KUT3"/>
<name>G2KUT3_FRUST</name>
<evidence type="ECO:0000313" key="3">
    <source>
        <dbReference type="Proteomes" id="UP000001285"/>
    </source>
</evidence>
<keyword evidence="1" id="KW-0812">Transmembrane</keyword>
<protein>
    <submittedName>
        <fullName evidence="2">Uncharacterized protein</fullName>
    </submittedName>
</protein>
<organism evidence="2 3">
    <name type="scientific">Fructilactobacillus sanfranciscensis (strain TMW 1.1304)</name>
    <name type="common">Lactobacillus sanfranciscensis</name>
    <dbReference type="NCBI Taxonomy" id="714313"/>
    <lineage>
        <taxon>Bacteria</taxon>
        <taxon>Bacillati</taxon>
        <taxon>Bacillota</taxon>
        <taxon>Bacilli</taxon>
        <taxon>Lactobacillales</taxon>
        <taxon>Lactobacillaceae</taxon>
        <taxon>Fructilactobacillus</taxon>
    </lineage>
</organism>